<dbReference type="RefSeq" id="WP_039609954.1">
    <property type="nucleotide sequence ID" value="NZ_JWIC01000006.1"/>
</dbReference>
<feature type="domain" description="Metallo-beta-lactamase" evidence="5">
    <location>
        <begin position="12"/>
        <end position="192"/>
    </location>
</feature>
<organism evidence="6 7">
    <name type="scientific">Pseudoalteromonas luteoviolacea</name>
    <dbReference type="NCBI Taxonomy" id="43657"/>
    <lineage>
        <taxon>Bacteria</taxon>
        <taxon>Pseudomonadati</taxon>
        <taxon>Pseudomonadota</taxon>
        <taxon>Gammaproteobacteria</taxon>
        <taxon>Alteromonadales</taxon>
        <taxon>Pseudoalteromonadaceae</taxon>
        <taxon>Pseudoalteromonas</taxon>
    </lineage>
</organism>
<keyword evidence="3" id="KW-0378">Hydrolase</keyword>
<dbReference type="PANTHER" id="PTHR46233">
    <property type="entry name" value="HYDROXYACYLGLUTATHIONE HYDROLASE GLOC"/>
    <property type="match status" value="1"/>
</dbReference>
<proteinExistence type="predicted"/>
<comment type="cofactor">
    <cofactor evidence="1">
        <name>Zn(2+)</name>
        <dbReference type="ChEBI" id="CHEBI:29105"/>
    </cofactor>
</comment>
<name>A0A0C1QPC4_9GAMM</name>
<dbReference type="Pfam" id="PF00753">
    <property type="entry name" value="Lactamase_B"/>
    <property type="match status" value="1"/>
</dbReference>
<dbReference type="InterPro" id="IPR051453">
    <property type="entry name" value="MBL_Glyoxalase_II"/>
</dbReference>
<evidence type="ECO:0000313" key="6">
    <source>
        <dbReference type="EMBL" id="KID56892.1"/>
    </source>
</evidence>
<dbReference type="PANTHER" id="PTHR46233:SF3">
    <property type="entry name" value="HYDROXYACYLGLUTATHIONE HYDROLASE GLOC"/>
    <property type="match status" value="1"/>
</dbReference>
<dbReference type="AlphaFoldDB" id="A0A0C1QPC4"/>
<sequence>MKVLTIPVTPFMQNCRVIACESTGKAAIVDPGGDADKIIAAVKQYNLDVDLVLLTHGHLDHVGVSEELAKQFNVDIVGPHIDDTFWLEGLPMQAQMFGFAPHEPFFPQRWLNGGDIVELGELSLQVRHCPGHTPGHVVFYEPASATVLVGDVLFKGSVGRTDFPKGDASQLKHAIKTQLFTLDDETRVLSGHGEDTTIGYEKRNNPFMSGRFG</sequence>
<reference evidence="6 7" key="1">
    <citation type="submission" date="2014-12" db="EMBL/GenBank/DDBJ databases">
        <title>Draft Genome Sequence of Pseudoalteromonas luteoviolacea HI1.</title>
        <authorList>
            <person name="Asahina A.Y."/>
            <person name="Hadfield M.G."/>
        </authorList>
    </citation>
    <scope>NUCLEOTIDE SEQUENCE [LARGE SCALE GENOMIC DNA]</scope>
    <source>
        <strain evidence="6 7">HI1</strain>
    </source>
</reference>
<dbReference type="GO" id="GO:0016787">
    <property type="term" value="F:hydrolase activity"/>
    <property type="evidence" value="ECO:0007669"/>
    <property type="project" value="UniProtKB-KW"/>
</dbReference>
<dbReference type="Proteomes" id="UP000031327">
    <property type="component" value="Unassembled WGS sequence"/>
</dbReference>
<dbReference type="SUPFAM" id="SSF56281">
    <property type="entry name" value="Metallo-hydrolase/oxidoreductase"/>
    <property type="match status" value="1"/>
</dbReference>
<evidence type="ECO:0000313" key="7">
    <source>
        <dbReference type="Proteomes" id="UP000031327"/>
    </source>
</evidence>
<evidence type="ECO:0000256" key="3">
    <source>
        <dbReference type="ARBA" id="ARBA00022801"/>
    </source>
</evidence>
<dbReference type="Gene3D" id="3.60.15.10">
    <property type="entry name" value="Ribonuclease Z/Hydroxyacylglutathione hydrolase-like"/>
    <property type="match status" value="1"/>
</dbReference>
<evidence type="ECO:0000256" key="4">
    <source>
        <dbReference type="ARBA" id="ARBA00022833"/>
    </source>
</evidence>
<protein>
    <submittedName>
        <fullName evidence="6">Beta-lactamase</fullName>
    </submittedName>
</protein>
<evidence type="ECO:0000259" key="5">
    <source>
        <dbReference type="SMART" id="SM00849"/>
    </source>
</evidence>
<dbReference type="GO" id="GO:0046872">
    <property type="term" value="F:metal ion binding"/>
    <property type="evidence" value="ECO:0007669"/>
    <property type="project" value="UniProtKB-KW"/>
</dbReference>
<keyword evidence="2" id="KW-0479">Metal-binding</keyword>
<dbReference type="OrthoDB" id="9802991at2"/>
<dbReference type="SMART" id="SM00849">
    <property type="entry name" value="Lactamase_B"/>
    <property type="match status" value="1"/>
</dbReference>
<keyword evidence="4" id="KW-0862">Zinc</keyword>
<dbReference type="InterPro" id="IPR001279">
    <property type="entry name" value="Metallo-B-lactamas"/>
</dbReference>
<comment type="caution">
    <text evidence="6">The sequence shown here is derived from an EMBL/GenBank/DDBJ whole genome shotgun (WGS) entry which is preliminary data.</text>
</comment>
<gene>
    <name evidence="6" type="ORF">JF50_13450</name>
</gene>
<evidence type="ECO:0000256" key="1">
    <source>
        <dbReference type="ARBA" id="ARBA00001947"/>
    </source>
</evidence>
<dbReference type="CDD" id="cd07737">
    <property type="entry name" value="YcbL-like_MBL-fold"/>
    <property type="match status" value="1"/>
</dbReference>
<dbReference type="EMBL" id="JWIC01000006">
    <property type="protein sequence ID" value="KID56892.1"/>
    <property type="molecule type" value="Genomic_DNA"/>
</dbReference>
<evidence type="ECO:0000256" key="2">
    <source>
        <dbReference type="ARBA" id="ARBA00022723"/>
    </source>
</evidence>
<dbReference type="InterPro" id="IPR036866">
    <property type="entry name" value="RibonucZ/Hydroxyglut_hydro"/>
</dbReference>
<accession>A0A0C1QPC4</accession>